<organism evidence="1">
    <name type="scientific">marine metagenome</name>
    <dbReference type="NCBI Taxonomy" id="408172"/>
    <lineage>
        <taxon>unclassified sequences</taxon>
        <taxon>metagenomes</taxon>
        <taxon>ecological metagenomes</taxon>
    </lineage>
</organism>
<evidence type="ECO:0000313" key="1">
    <source>
        <dbReference type="EMBL" id="SVD84047.1"/>
    </source>
</evidence>
<gene>
    <name evidence="1" type="ORF">METZ01_LOCUS436901</name>
</gene>
<accession>A0A382YL58</accession>
<sequence length="34" mass="3639">MNVVTKIQMTHATKNGKLAFINDVDNGLACGCKC</sequence>
<dbReference type="EMBL" id="UINC01176765">
    <property type="protein sequence ID" value="SVD84047.1"/>
    <property type="molecule type" value="Genomic_DNA"/>
</dbReference>
<name>A0A382YL58_9ZZZZ</name>
<dbReference type="AlphaFoldDB" id="A0A382YL58"/>
<reference evidence="1" key="1">
    <citation type="submission" date="2018-05" db="EMBL/GenBank/DDBJ databases">
        <authorList>
            <person name="Lanie J.A."/>
            <person name="Ng W.-L."/>
            <person name="Kazmierczak K.M."/>
            <person name="Andrzejewski T.M."/>
            <person name="Davidsen T.M."/>
            <person name="Wayne K.J."/>
            <person name="Tettelin H."/>
            <person name="Glass J.I."/>
            <person name="Rusch D."/>
            <person name="Podicherti R."/>
            <person name="Tsui H.-C.T."/>
            <person name="Winkler M.E."/>
        </authorList>
    </citation>
    <scope>NUCLEOTIDE SEQUENCE</scope>
</reference>
<feature type="non-terminal residue" evidence="1">
    <location>
        <position position="34"/>
    </location>
</feature>
<proteinExistence type="predicted"/>
<protein>
    <submittedName>
        <fullName evidence="1">Uncharacterized protein</fullName>
    </submittedName>
</protein>